<accession>A0A562V453</accession>
<keyword evidence="4" id="KW-0732">Signal</keyword>
<keyword evidence="6" id="KW-1185">Reference proteome</keyword>
<dbReference type="AlphaFoldDB" id="A0A562V453"/>
<evidence type="ECO:0000256" key="3">
    <source>
        <dbReference type="ARBA" id="ARBA00023098"/>
    </source>
</evidence>
<dbReference type="OrthoDB" id="569821at2"/>
<keyword evidence="1 5" id="KW-0378">Hydrolase</keyword>
<proteinExistence type="predicted"/>
<keyword evidence="2" id="KW-0442">Lipid degradation</keyword>
<dbReference type="Proteomes" id="UP000321617">
    <property type="component" value="Unassembled WGS sequence"/>
</dbReference>
<dbReference type="RefSeq" id="WP_147139942.1">
    <property type="nucleotide sequence ID" value="NZ_BAABIJ010000002.1"/>
</dbReference>
<evidence type="ECO:0000313" key="6">
    <source>
        <dbReference type="Proteomes" id="UP000321617"/>
    </source>
</evidence>
<dbReference type="Gene3D" id="3.40.50.1820">
    <property type="entry name" value="alpha/beta hydrolase"/>
    <property type="match status" value="1"/>
</dbReference>
<evidence type="ECO:0000256" key="4">
    <source>
        <dbReference type="SAM" id="SignalP"/>
    </source>
</evidence>
<dbReference type="PANTHER" id="PTHR10272">
    <property type="entry name" value="PLATELET-ACTIVATING FACTOR ACETYLHYDROLASE"/>
    <property type="match status" value="1"/>
</dbReference>
<reference evidence="5 6" key="1">
    <citation type="journal article" date="2013" name="Stand. Genomic Sci.">
        <title>Genomic Encyclopedia of Type Strains, Phase I: The one thousand microbial genomes (KMG-I) project.</title>
        <authorList>
            <person name="Kyrpides N.C."/>
            <person name="Woyke T."/>
            <person name="Eisen J.A."/>
            <person name="Garrity G."/>
            <person name="Lilburn T.G."/>
            <person name="Beck B.J."/>
            <person name="Whitman W.B."/>
            <person name="Hugenholtz P."/>
            <person name="Klenk H.P."/>
        </authorList>
    </citation>
    <scope>NUCLEOTIDE SEQUENCE [LARGE SCALE GENOMIC DNA]</scope>
    <source>
        <strain evidence="5 6">DSM 45044</strain>
    </source>
</reference>
<dbReference type="GO" id="GO:0003847">
    <property type="term" value="F:1-alkyl-2-acetylglycerophosphocholine esterase activity"/>
    <property type="evidence" value="ECO:0007669"/>
    <property type="project" value="TreeGrafter"/>
</dbReference>
<evidence type="ECO:0000313" key="5">
    <source>
        <dbReference type="EMBL" id="TWJ12656.1"/>
    </source>
</evidence>
<sequence>MRRRLAAVTAGAALAIALPVSAWAEPAEGPSVTPPSNSVPVGTTDLHLVDEDRIDPWSQHGPRELMVTMFYPAAWPSGEPGGYFTSEESAAYVAMARLDIPADTFHEVTTQSHRDAPLRFWDGPMPLVVLSPGFSMPRDTLTGLGQELASQGYLVAAIGHDHEAAATTFPDGRTSECLACSADPDGHDVTEVRADDVSFVLDRLTGRHPAWYGGHLIDEDRIAMVGHSIGGASALTAMARDDRIAAGVNMDGSLHAPADGGPLPGTDRPFLLIGNPNQEPGGEKATWADFLPGLTGWRAWLTVDGMTHSSFTDFAPLADDLDIPLQELPGARCDEITRAYVSAFLAEHLHGEDRPLLDGPSPEFPEVRFW</sequence>
<dbReference type="EMBL" id="VLLL01000006">
    <property type="protein sequence ID" value="TWJ12656.1"/>
    <property type="molecule type" value="Genomic_DNA"/>
</dbReference>
<dbReference type="GO" id="GO:0016042">
    <property type="term" value="P:lipid catabolic process"/>
    <property type="evidence" value="ECO:0007669"/>
    <property type="project" value="UniProtKB-KW"/>
</dbReference>
<protein>
    <submittedName>
        <fullName evidence="5">Platelet-activating factor acetylhydrolase isoform II</fullName>
    </submittedName>
</protein>
<gene>
    <name evidence="5" type="ORF">LX16_3418</name>
</gene>
<dbReference type="InterPro" id="IPR029058">
    <property type="entry name" value="AB_hydrolase_fold"/>
</dbReference>
<dbReference type="PANTHER" id="PTHR10272:SF0">
    <property type="entry name" value="PLATELET-ACTIVATING FACTOR ACETYLHYDROLASE"/>
    <property type="match status" value="1"/>
</dbReference>
<organism evidence="5 6">
    <name type="scientific">Stackebrandtia albiflava</name>
    <dbReference type="NCBI Taxonomy" id="406432"/>
    <lineage>
        <taxon>Bacteria</taxon>
        <taxon>Bacillati</taxon>
        <taxon>Actinomycetota</taxon>
        <taxon>Actinomycetes</taxon>
        <taxon>Glycomycetales</taxon>
        <taxon>Glycomycetaceae</taxon>
        <taxon>Stackebrandtia</taxon>
    </lineage>
</organism>
<evidence type="ECO:0000256" key="1">
    <source>
        <dbReference type="ARBA" id="ARBA00022801"/>
    </source>
</evidence>
<keyword evidence="3" id="KW-0443">Lipid metabolism</keyword>
<evidence type="ECO:0000256" key="2">
    <source>
        <dbReference type="ARBA" id="ARBA00022963"/>
    </source>
</evidence>
<name>A0A562V453_9ACTN</name>
<feature type="signal peptide" evidence="4">
    <location>
        <begin position="1"/>
        <end position="24"/>
    </location>
</feature>
<comment type="caution">
    <text evidence="5">The sequence shown here is derived from an EMBL/GenBank/DDBJ whole genome shotgun (WGS) entry which is preliminary data.</text>
</comment>
<dbReference type="Pfam" id="PF03403">
    <property type="entry name" value="PAF-AH_p_II"/>
    <property type="match status" value="2"/>
</dbReference>
<feature type="chain" id="PRO_5022094472" evidence="4">
    <location>
        <begin position="25"/>
        <end position="370"/>
    </location>
</feature>
<dbReference type="SUPFAM" id="SSF53474">
    <property type="entry name" value="alpha/beta-Hydrolases"/>
    <property type="match status" value="1"/>
</dbReference>